<dbReference type="Proteomes" id="UP000198519">
    <property type="component" value="Unassembled WGS sequence"/>
</dbReference>
<evidence type="ECO:0000313" key="3">
    <source>
        <dbReference type="Proteomes" id="UP000198519"/>
    </source>
</evidence>
<protein>
    <submittedName>
        <fullName evidence="2">Uncharacterized protein</fullName>
    </submittedName>
</protein>
<sequence length="81" mass="9114">MESERGSVSKFRKFRKDLLIEAVLFLVMLGYFLAAESHSVGENLNMTVVGAAIIAVWTCWTLATARDGLEWVAARVRRRVV</sequence>
<keyword evidence="3" id="KW-1185">Reference proteome</keyword>
<reference evidence="3" key="1">
    <citation type="submission" date="2016-10" db="EMBL/GenBank/DDBJ databases">
        <authorList>
            <person name="Varghese N."/>
            <person name="Submissions S."/>
        </authorList>
    </citation>
    <scope>NUCLEOTIDE SEQUENCE [LARGE SCALE GENOMIC DNA]</scope>
    <source>
        <strain evidence="3">CGMCC 1.7061</strain>
    </source>
</reference>
<feature type="transmembrane region" description="Helical" evidence="1">
    <location>
        <begin position="46"/>
        <end position="69"/>
    </location>
</feature>
<dbReference type="AlphaFoldDB" id="A0A1I4LY86"/>
<name>A0A1I4LY86_9GAMM</name>
<feature type="transmembrane region" description="Helical" evidence="1">
    <location>
        <begin position="18"/>
        <end position="34"/>
    </location>
</feature>
<keyword evidence="1" id="KW-0472">Membrane</keyword>
<dbReference type="EMBL" id="FOUE01000001">
    <property type="protein sequence ID" value="SFL95803.1"/>
    <property type="molecule type" value="Genomic_DNA"/>
</dbReference>
<accession>A0A1I4LY86</accession>
<evidence type="ECO:0000313" key="2">
    <source>
        <dbReference type="EMBL" id="SFL95803.1"/>
    </source>
</evidence>
<proteinExistence type="predicted"/>
<keyword evidence="1" id="KW-1133">Transmembrane helix</keyword>
<evidence type="ECO:0000256" key="1">
    <source>
        <dbReference type="SAM" id="Phobius"/>
    </source>
</evidence>
<dbReference type="OrthoDB" id="6370384at2"/>
<keyword evidence="1" id="KW-0812">Transmembrane</keyword>
<gene>
    <name evidence="2" type="ORF">SAMN04487963_0732</name>
</gene>
<organism evidence="2 3">
    <name type="scientific">Marinobacter zhejiangensis</name>
    <dbReference type="NCBI Taxonomy" id="488535"/>
    <lineage>
        <taxon>Bacteria</taxon>
        <taxon>Pseudomonadati</taxon>
        <taxon>Pseudomonadota</taxon>
        <taxon>Gammaproteobacteria</taxon>
        <taxon>Pseudomonadales</taxon>
        <taxon>Marinobacteraceae</taxon>
        <taxon>Marinobacter</taxon>
    </lineage>
</organism>